<evidence type="ECO:0000313" key="1">
    <source>
        <dbReference type="Proteomes" id="UP000095283"/>
    </source>
</evidence>
<dbReference type="AlphaFoldDB" id="A0A1I7WS73"/>
<dbReference type="Proteomes" id="UP000095283">
    <property type="component" value="Unplaced"/>
</dbReference>
<sequence>MIIVAILEKPLVYLNLSFTRSEQENVVVIVDVVLVTGHRHYAWLIVCDGFSSNNDFKAFVFAVRGVAVLSTTDIKITNFKASKATSSSALGANSFTEYRAY</sequence>
<name>A0A1I7WS73_HETBA</name>
<protein>
    <submittedName>
        <fullName evidence="2">Transposase</fullName>
    </submittedName>
</protein>
<dbReference type="WBParaSite" id="Hba_08005">
    <property type="protein sequence ID" value="Hba_08005"/>
    <property type="gene ID" value="Hba_08005"/>
</dbReference>
<proteinExistence type="predicted"/>
<reference evidence="2" key="1">
    <citation type="submission" date="2016-11" db="UniProtKB">
        <authorList>
            <consortium name="WormBaseParasite"/>
        </authorList>
    </citation>
    <scope>IDENTIFICATION</scope>
</reference>
<keyword evidence="1" id="KW-1185">Reference proteome</keyword>
<evidence type="ECO:0000313" key="2">
    <source>
        <dbReference type="WBParaSite" id="Hba_08005"/>
    </source>
</evidence>
<organism evidence="1 2">
    <name type="scientific">Heterorhabditis bacteriophora</name>
    <name type="common">Entomopathogenic nematode worm</name>
    <dbReference type="NCBI Taxonomy" id="37862"/>
    <lineage>
        <taxon>Eukaryota</taxon>
        <taxon>Metazoa</taxon>
        <taxon>Ecdysozoa</taxon>
        <taxon>Nematoda</taxon>
        <taxon>Chromadorea</taxon>
        <taxon>Rhabditida</taxon>
        <taxon>Rhabditina</taxon>
        <taxon>Rhabditomorpha</taxon>
        <taxon>Strongyloidea</taxon>
        <taxon>Heterorhabditidae</taxon>
        <taxon>Heterorhabditis</taxon>
    </lineage>
</organism>
<accession>A0A1I7WS73</accession>